<evidence type="ECO:0000313" key="5">
    <source>
        <dbReference type="Proteomes" id="UP000446866"/>
    </source>
</evidence>
<feature type="domain" description="N-acetyltransferase" evidence="3">
    <location>
        <begin position="1"/>
        <end position="141"/>
    </location>
</feature>
<accession>A0A845QKD8</accession>
<organism evidence="4 5">
    <name type="scientific">Anaerotruncus colihominis</name>
    <dbReference type="NCBI Taxonomy" id="169435"/>
    <lineage>
        <taxon>Bacteria</taxon>
        <taxon>Bacillati</taxon>
        <taxon>Bacillota</taxon>
        <taxon>Clostridia</taxon>
        <taxon>Eubacteriales</taxon>
        <taxon>Oscillospiraceae</taxon>
        <taxon>Anaerotruncus</taxon>
    </lineage>
</organism>
<sequence>MIRKFESKDASRVMEIWLNSNIDAHWFVPETYWRSQYPNVEKQLLEADVYVYEQNQEIQGFVGMMDDYIAGIFVDKKYRSKRIGKCLLDFVKELHPALSLHVYQKNQRAVNFYLREGLTIAAKGMDEDTKEADCEMTWQKNF</sequence>
<dbReference type="AlphaFoldDB" id="A0A845QKD8"/>
<dbReference type="NCBIfam" id="NF007853">
    <property type="entry name" value="PRK10562.1"/>
    <property type="match status" value="1"/>
</dbReference>
<name>A0A845QKD8_9FIRM</name>
<dbReference type="PROSITE" id="PS51186">
    <property type="entry name" value="GNAT"/>
    <property type="match status" value="1"/>
</dbReference>
<dbReference type="Pfam" id="PF13508">
    <property type="entry name" value="Acetyltransf_7"/>
    <property type="match status" value="1"/>
</dbReference>
<evidence type="ECO:0000256" key="1">
    <source>
        <dbReference type="ARBA" id="ARBA00022679"/>
    </source>
</evidence>
<evidence type="ECO:0000259" key="3">
    <source>
        <dbReference type="PROSITE" id="PS51186"/>
    </source>
</evidence>
<dbReference type="PANTHER" id="PTHR43800:SF1">
    <property type="entry name" value="PEPTIDYL-LYSINE N-ACETYLTRANSFERASE YJAB"/>
    <property type="match status" value="1"/>
</dbReference>
<evidence type="ECO:0000256" key="2">
    <source>
        <dbReference type="ARBA" id="ARBA00023315"/>
    </source>
</evidence>
<comment type="caution">
    <text evidence="4">The sequence shown here is derived from an EMBL/GenBank/DDBJ whole genome shotgun (WGS) entry which is preliminary data.</text>
</comment>
<reference evidence="4 5" key="1">
    <citation type="submission" date="2018-08" db="EMBL/GenBank/DDBJ databases">
        <title>Murine metabolic-syndrome-specific gut microbial biobank.</title>
        <authorList>
            <person name="Liu C."/>
        </authorList>
    </citation>
    <scope>NUCLEOTIDE SEQUENCE [LARGE SCALE GENOMIC DNA]</scope>
    <source>
        <strain evidence="4 5">28</strain>
    </source>
</reference>
<proteinExistence type="predicted"/>
<keyword evidence="5" id="KW-1185">Reference proteome</keyword>
<evidence type="ECO:0000313" key="4">
    <source>
        <dbReference type="EMBL" id="NBH62662.1"/>
    </source>
</evidence>
<dbReference type="SUPFAM" id="SSF55729">
    <property type="entry name" value="Acyl-CoA N-acyltransferases (Nat)"/>
    <property type="match status" value="1"/>
</dbReference>
<gene>
    <name evidence="4" type="ORF">D0435_13480</name>
</gene>
<keyword evidence="2" id="KW-0012">Acyltransferase</keyword>
<dbReference type="InterPro" id="IPR016181">
    <property type="entry name" value="Acyl_CoA_acyltransferase"/>
</dbReference>
<dbReference type="Gene3D" id="3.40.630.30">
    <property type="match status" value="1"/>
</dbReference>
<dbReference type="EMBL" id="QXWK01000030">
    <property type="protein sequence ID" value="NBH62662.1"/>
    <property type="molecule type" value="Genomic_DNA"/>
</dbReference>
<dbReference type="GO" id="GO:0016747">
    <property type="term" value="F:acyltransferase activity, transferring groups other than amino-acyl groups"/>
    <property type="evidence" value="ECO:0007669"/>
    <property type="project" value="InterPro"/>
</dbReference>
<keyword evidence="1 4" id="KW-0808">Transferase</keyword>
<protein>
    <submittedName>
        <fullName evidence="4">N-acetyltransferase</fullName>
    </submittedName>
</protein>
<dbReference type="RefSeq" id="WP_160202946.1">
    <property type="nucleotide sequence ID" value="NZ_QXWK01000030.1"/>
</dbReference>
<dbReference type="InterPro" id="IPR000182">
    <property type="entry name" value="GNAT_dom"/>
</dbReference>
<dbReference type="Proteomes" id="UP000446866">
    <property type="component" value="Unassembled WGS sequence"/>
</dbReference>
<dbReference type="CDD" id="cd04301">
    <property type="entry name" value="NAT_SF"/>
    <property type="match status" value="1"/>
</dbReference>
<dbReference type="PANTHER" id="PTHR43800">
    <property type="entry name" value="PEPTIDYL-LYSINE N-ACETYLTRANSFERASE YJAB"/>
    <property type="match status" value="1"/>
</dbReference>